<comment type="similarity">
    <text evidence="1 4">Belongs to the GST superfamily. Kappa family.</text>
</comment>
<feature type="active site" description="Nucleophile" evidence="5">
    <location>
        <position position="14"/>
    </location>
</feature>
<dbReference type="GO" id="GO:0004364">
    <property type="term" value="F:glutathione transferase activity"/>
    <property type="evidence" value="ECO:0007669"/>
    <property type="project" value="UniProtKB-UniRule"/>
</dbReference>
<accession>A0A9P4KHP1</accession>
<dbReference type="Proteomes" id="UP000800093">
    <property type="component" value="Unassembled WGS sequence"/>
</dbReference>
<dbReference type="EC" id="2.5.1.18" evidence="4"/>
<dbReference type="GO" id="GO:0006749">
    <property type="term" value="P:glutathione metabolic process"/>
    <property type="evidence" value="ECO:0007669"/>
    <property type="project" value="TreeGrafter"/>
</dbReference>
<evidence type="ECO:0000256" key="2">
    <source>
        <dbReference type="ARBA" id="ARBA00022679"/>
    </source>
</evidence>
<dbReference type="InterPro" id="IPR001853">
    <property type="entry name" value="DSBA-like_thioredoxin_dom"/>
</dbReference>
<comment type="catalytic activity">
    <reaction evidence="3 4">
        <text>RX + glutathione = an S-substituted glutathione + a halide anion + H(+)</text>
        <dbReference type="Rhea" id="RHEA:16437"/>
        <dbReference type="ChEBI" id="CHEBI:15378"/>
        <dbReference type="ChEBI" id="CHEBI:16042"/>
        <dbReference type="ChEBI" id="CHEBI:17792"/>
        <dbReference type="ChEBI" id="CHEBI:57925"/>
        <dbReference type="ChEBI" id="CHEBI:90779"/>
        <dbReference type="EC" id="2.5.1.18"/>
    </reaction>
</comment>
<dbReference type="SUPFAM" id="SSF52833">
    <property type="entry name" value="Thioredoxin-like"/>
    <property type="match status" value="1"/>
</dbReference>
<dbReference type="Gene3D" id="3.40.30.10">
    <property type="entry name" value="Glutaredoxin"/>
    <property type="match status" value="1"/>
</dbReference>
<dbReference type="OrthoDB" id="4664297at2759"/>
<evidence type="ECO:0000256" key="3">
    <source>
        <dbReference type="ARBA" id="ARBA00047960"/>
    </source>
</evidence>
<evidence type="ECO:0000313" key="8">
    <source>
        <dbReference type="Proteomes" id="UP000800093"/>
    </source>
</evidence>
<comment type="caution">
    <text evidence="7">The sequence shown here is derived from an EMBL/GenBank/DDBJ whole genome shotgun (WGS) entry which is preliminary data.</text>
</comment>
<organism evidence="7 8">
    <name type="scientific">Lojkania enalia</name>
    <dbReference type="NCBI Taxonomy" id="147567"/>
    <lineage>
        <taxon>Eukaryota</taxon>
        <taxon>Fungi</taxon>
        <taxon>Dikarya</taxon>
        <taxon>Ascomycota</taxon>
        <taxon>Pezizomycotina</taxon>
        <taxon>Dothideomycetes</taxon>
        <taxon>Pleosporomycetidae</taxon>
        <taxon>Pleosporales</taxon>
        <taxon>Pleosporales incertae sedis</taxon>
        <taxon>Lojkania</taxon>
    </lineage>
</organism>
<dbReference type="PANTHER" id="PTHR42943">
    <property type="entry name" value="GLUTATHIONE S-TRANSFERASE KAPPA"/>
    <property type="match status" value="1"/>
</dbReference>
<dbReference type="GO" id="GO:0005777">
    <property type="term" value="C:peroxisome"/>
    <property type="evidence" value="ECO:0007669"/>
    <property type="project" value="TreeGrafter"/>
</dbReference>
<dbReference type="Pfam" id="PF01323">
    <property type="entry name" value="DSBA"/>
    <property type="match status" value="1"/>
</dbReference>
<evidence type="ECO:0000256" key="1">
    <source>
        <dbReference type="ARBA" id="ARBA00006494"/>
    </source>
</evidence>
<feature type="domain" description="DSBA-like thioredoxin" evidence="6">
    <location>
        <begin position="6"/>
        <end position="206"/>
    </location>
</feature>
<evidence type="ECO:0000313" key="7">
    <source>
        <dbReference type="EMBL" id="KAF2266374.1"/>
    </source>
</evidence>
<name>A0A9P4KHP1_9PLEO</name>
<dbReference type="FunFam" id="3.40.30.10:FF:000096">
    <property type="entry name" value="Glutathione S-transferase kappa"/>
    <property type="match status" value="1"/>
</dbReference>
<proteinExistence type="inferred from homology"/>
<evidence type="ECO:0000259" key="6">
    <source>
        <dbReference type="Pfam" id="PF01323"/>
    </source>
</evidence>
<keyword evidence="8" id="KW-1185">Reference proteome</keyword>
<dbReference type="InterPro" id="IPR014440">
    <property type="entry name" value="HCCAis_GSTk"/>
</dbReference>
<dbReference type="InterPro" id="IPR051924">
    <property type="entry name" value="GST_Kappa/NadH"/>
</dbReference>
<gene>
    <name evidence="7" type="ORF">CC78DRAFT_513884</name>
</gene>
<dbReference type="EMBL" id="ML986599">
    <property type="protein sequence ID" value="KAF2266374.1"/>
    <property type="molecule type" value="Genomic_DNA"/>
</dbReference>
<evidence type="ECO:0000256" key="5">
    <source>
        <dbReference type="PIRSR" id="PIRSR006386-1"/>
    </source>
</evidence>
<dbReference type="GO" id="GO:0005739">
    <property type="term" value="C:mitochondrion"/>
    <property type="evidence" value="ECO:0007669"/>
    <property type="project" value="TreeGrafter"/>
</dbReference>
<dbReference type="PANTHER" id="PTHR42943:SF2">
    <property type="entry name" value="GLUTATHIONE S-TRANSFERASE KAPPA 1"/>
    <property type="match status" value="1"/>
</dbReference>
<protein>
    <recommendedName>
        <fullName evidence="4">Glutathione S-transferase kappa</fullName>
        <ecNumber evidence="4">2.5.1.18</ecNumber>
    </recommendedName>
</protein>
<dbReference type="PIRSF" id="PIRSF006386">
    <property type="entry name" value="HCCAis_GSTk"/>
    <property type="match status" value="1"/>
</dbReference>
<evidence type="ECO:0000256" key="4">
    <source>
        <dbReference type="PIRNR" id="PIRNR006386"/>
    </source>
</evidence>
<keyword evidence="2 4" id="KW-0808">Transferase</keyword>
<reference evidence="8" key="1">
    <citation type="journal article" date="2020" name="Stud. Mycol.">
        <title>101 Dothideomycetes genomes: A test case for predicting lifestyles and emergence of pathogens.</title>
        <authorList>
            <person name="Haridas S."/>
            <person name="Albert R."/>
            <person name="Binder M."/>
            <person name="Bloem J."/>
            <person name="LaButti K."/>
            <person name="Salamov A."/>
            <person name="Andreopoulos B."/>
            <person name="Baker S."/>
            <person name="Barry K."/>
            <person name="Bills G."/>
            <person name="Bluhm B."/>
            <person name="Cannon C."/>
            <person name="Castanera R."/>
            <person name="Culley D."/>
            <person name="Daum C."/>
            <person name="Ezra D."/>
            <person name="Gonzalez J."/>
            <person name="Henrissat B."/>
            <person name="Kuo A."/>
            <person name="Liang C."/>
            <person name="Lipzen A."/>
            <person name="Lutzoni F."/>
            <person name="Magnuson J."/>
            <person name="Mondo S."/>
            <person name="Nolan M."/>
            <person name="Ohm R."/>
            <person name="Pangilinan J."/>
            <person name="Park H.-J."/>
            <person name="Ramirez L."/>
            <person name="Alfaro M."/>
            <person name="Sun H."/>
            <person name="Tritt A."/>
            <person name="Yoshinaga Y."/>
            <person name="Zwiers L.-H."/>
            <person name="Turgeon B."/>
            <person name="Goodwin S."/>
            <person name="Spatafora J."/>
            <person name="Crous P."/>
            <person name="Grigoriev I."/>
        </authorList>
    </citation>
    <scope>NUCLEOTIDE SEQUENCE [LARGE SCALE GENOMIC DNA]</scope>
    <source>
        <strain evidence="8">CBS 304.66</strain>
    </source>
</reference>
<sequence>MSKPRITLYIDILSPFAYYGFYALQNFTIFKQCNVTYVPIYLRDLVVQCGGKTPLSIKNKDKWIRSERLRWSRHLNIPTSPNLPPGFPTNTFSIQCTLTALSLSHPQSLIPAISLFYHNYWVKYNEPEKPENLLAIVKTVLGCEKEARKATKSADSEEAKEKLKANTEKAFADGAFGLPWFVATNLKGETEGFWGVDHLGQLCDHLGLERPDDKGFKTML</sequence>
<dbReference type="GO" id="GO:0004602">
    <property type="term" value="F:glutathione peroxidase activity"/>
    <property type="evidence" value="ECO:0007669"/>
    <property type="project" value="TreeGrafter"/>
</dbReference>
<dbReference type="AlphaFoldDB" id="A0A9P4KHP1"/>
<dbReference type="InterPro" id="IPR036249">
    <property type="entry name" value="Thioredoxin-like_sf"/>
</dbReference>